<dbReference type="EMBL" id="CP056159">
    <property type="protein sequence ID" value="QLV01146.1"/>
    <property type="molecule type" value="Genomic_DNA"/>
</dbReference>
<dbReference type="InterPro" id="IPR052945">
    <property type="entry name" value="Mitotic_Regulator"/>
</dbReference>
<dbReference type="Proteomes" id="UP000512115">
    <property type="component" value="Chromosome"/>
</dbReference>
<dbReference type="InterPro" id="IPR011990">
    <property type="entry name" value="TPR-like_helical_dom_sf"/>
</dbReference>
<gene>
    <name evidence="2" type="ORF">HV284_08670</name>
</gene>
<dbReference type="SMART" id="SM00671">
    <property type="entry name" value="SEL1"/>
    <property type="match status" value="5"/>
</dbReference>
<evidence type="ECO:0000313" key="3">
    <source>
        <dbReference type="Proteomes" id="UP000512115"/>
    </source>
</evidence>
<dbReference type="PANTHER" id="PTHR43628:SF1">
    <property type="entry name" value="CHITIN SYNTHASE REGULATORY FACTOR 2-RELATED"/>
    <property type="match status" value="1"/>
</dbReference>
<dbReference type="InterPro" id="IPR006597">
    <property type="entry name" value="Sel1-like"/>
</dbReference>
<sequence>MWPGKVILLSFGLSLASFCHASNDIDQLYERIINKDQTVLKELQKLADTNNTQALVLLGFVYEHGVTVSVDIPKAIQWYEKACNQGGEYGCYNARYFFQYGKGITLDVTRAQMYASKSKTDDLNIPPDLMNKIINQAYELKSGAETDKTKRASLIEFVSRYVGQAPENDLLFWGRIGFSKPEILRLATLWAQEGDPEMDYIVGNLYLDDFSPSDDRRSLDTIKKALQWFRTAAEKGYPMAQYTMGDAYENGSAGLKIDAVEAKKWYELAANKNDEKALVALGNIYYSGLTGEVDYSKASVLFDKAEQQGAKIAALWLSWMYYNGLGETLDCDKAWDYYEKGAGKYSMKFSKDEYLNRCNQDQKTRETQGDILPYITLKHYGTYGFNANEKPKLCDVSIEINADKISGITNLQLTLELKASEGVSKEYTLSVPPFSLNTLGVDMYNNSSYIRKSYIDIPMYNRNLCDFHDLTYSVKSATAILNGKQRDLLKEEHIQVQDK</sequence>
<accession>A0A7H9K779</accession>
<dbReference type="SUPFAM" id="SSF81901">
    <property type="entry name" value="HCP-like"/>
    <property type="match status" value="2"/>
</dbReference>
<dbReference type="Pfam" id="PF08238">
    <property type="entry name" value="Sel1"/>
    <property type="match status" value="6"/>
</dbReference>
<evidence type="ECO:0000313" key="2">
    <source>
        <dbReference type="EMBL" id="QLV01146.1"/>
    </source>
</evidence>
<dbReference type="AlphaFoldDB" id="A0A7H9K779"/>
<protein>
    <submittedName>
        <fullName evidence="2">SEL1-like repeat protein</fullName>
    </submittedName>
</protein>
<dbReference type="Gene3D" id="1.25.40.10">
    <property type="entry name" value="Tetratricopeptide repeat domain"/>
    <property type="match status" value="2"/>
</dbReference>
<name>A0A7H9K779_9ESCH</name>
<dbReference type="PANTHER" id="PTHR43628">
    <property type="entry name" value="ACTIVATOR OF C KINASE PROTEIN 1-RELATED"/>
    <property type="match status" value="1"/>
</dbReference>
<feature type="signal peptide" evidence="1">
    <location>
        <begin position="1"/>
        <end position="21"/>
    </location>
</feature>
<reference evidence="2 3" key="1">
    <citation type="submission" date="2020-06" db="EMBL/GenBank/DDBJ databases">
        <title>REHAB project genomes.</title>
        <authorList>
            <person name="Shaw L.P."/>
        </authorList>
    </citation>
    <scope>NUCLEOTIDE SEQUENCE [LARGE SCALE GENOMIC DNA]</scope>
    <source>
        <strain evidence="2 3">RHBSTW-00814</strain>
    </source>
</reference>
<feature type="chain" id="PRO_5028967837" evidence="1">
    <location>
        <begin position="22"/>
        <end position="499"/>
    </location>
</feature>
<keyword evidence="1" id="KW-0732">Signal</keyword>
<evidence type="ECO:0000256" key="1">
    <source>
        <dbReference type="SAM" id="SignalP"/>
    </source>
</evidence>
<proteinExistence type="predicted"/>
<dbReference type="RefSeq" id="WP_181474938.1">
    <property type="nucleotide sequence ID" value="NZ_CP056159.1"/>
</dbReference>
<organism evidence="2 3">
    <name type="scientific">Escherichia marmotae</name>
    <dbReference type="NCBI Taxonomy" id="1499973"/>
    <lineage>
        <taxon>Bacteria</taxon>
        <taxon>Pseudomonadati</taxon>
        <taxon>Pseudomonadota</taxon>
        <taxon>Gammaproteobacteria</taxon>
        <taxon>Enterobacterales</taxon>
        <taxon>Enterobacteriaceae</taxon>
        <taxon>Escherichia</taxon>
    </lineage>
</organism>